<evidence type="ECO:0000313" key="3">
    <source>
        <dbReference type="EMBL" id="KAG2221107.1"/>
    </source>
</evidence>
<feature type="compositionally biased region" description="Low complexity" evidence="1">
    <location>
        <begin position="862"/>
        <end position="875"/>
    </location>
</feature>
<feature type="compositionally biased region" description="Acidic residues" evidence="1">
    <location>
        <begin position="532"/>
        <end position="543"/>
    </location>
</feature>
<sequence length="914" mass="103896">MATTSNRENILPELQQQLYPSVPDRSPNASNGSTPELLSESTDFITDHHRDNTNNNNQQQRRRQRQQQNHNHNQRPRNNAIKSIPDLPWLINNDSSSKSSSPNSFLEGGAGSPFTDYYNTFSNLSPTASTSQARTKYDWRLHSLMLCRHIFTRGLIDGIGSDISVHVPAWGKVYNLHRVILDQNPYFSLLLEGGFQESSSDNVTLHFENNPFITDESFYFVLTQLYGKLYDPDIHQDNVRQILATCSFFQLEHMADLCVQFILQTLDEENVIQYLSFADEYVVYGSDRILNAVFTYLCREIYSMKLETVAQLPVHWIKKIIESDAFWVPSEYDRYKFVTRILGMRYTLFGCQEQEEQEEDEEEDQNSSNGDTEQESYMDDIEVVPSPDDLHKRSNFEPLDQQQRRDSSSVLSSAVTISEEGEEETTTRIDTTTTSKTSTILPNKNKNGKKNALQQELEVYDTIISQSIHYIHMTFEQLDSIRSDVNPFTAQPLVPDRLLKDALWQQITLRSKIENANERDTALDLTVSGAQYEEDNEEEEDDTSVSLLLSRPPPLQPIPSDDMTTYTGESTFLWTTSGSTTVPETQKLRPSPQAPAKNKQSSSNSAPSAGLLNNNDSNKKQYALYPPFRFSVEFTDFATLKHNVRVYSKTIFYAGSNWNMYIQKTRSQRKGVLQLGVYLHRQSIPFGPCNHIPDGTPNNNTTSSTTGIDLHQATSNHHHHHQCPRRCTPELSTFSRYADKRKIVKTWFKIFCPSRGPKHSMTLFQSSPDNFSVLQSWGWRSTTLCADEALSSSHHNSQRISHSDEQRSSPTAGNDTLSTTNTTNNTTNTNNNNNNNNTTTLTGLQLQQQQQVSRLIRSNSNHIVTNNNSNNNNSSTQQERQSENMDNNIDSPEATVDVPAGVSTLRFSIVMGHV</sequence>
<feature type="compositionally biased region" description="Low complexity" evidence="1">
    <location>
        <begin position="428"/>
        <end position="440"/>
    </location>
</feature>
<feature type="compositionally biased region" description="Polar residues" evidence="1">
    <location>
        <begin position="808"/>
        <end position="818"/>
    </location>
</feature>
<feature type="compositionally biased region" description="Acidic residues" evidence="1">
    <location>
        <begin position="372"/>
        <end position="382"/>
    </location>
</feature>
<gene>
    <name evidence="3" type="ORF">INT45_008628</name>
</gene>
<keyword evidence="4" id="KW-1185">Reference proteome</keyword>
<proteinExistence type="predicted"/>
<feature type="compositionally biased region" description="Polar residues" evidence="1">
    <location>
        <begin position="876"/>
        <end position="890"/>
    </location>
</feature>
<feature type="compositionally biased region" description="Polar residues" evidence="1">
    <location>
        <begin position="790"/>
        <end position="800"/>
    </location>
</feature>
<dbReference type="PANTHER" id="PTHR47369">
    <property type="entry name" value="BTB/POZ DOMAIN-CONTAINING PROTEIN"/>
    <property type="match status" value="1"/>
</dbReference>
<dbReference type="InterPro" id="IPR011333">
    <property type="entry name" value="SKP1/BTB/POZ_sf"/>
</dbReference>
<dbReference type="AlphaFoldDB" id="A0A8H7VJE5"/>
<feature type="region of interest" description="Disordered" evidence="1">
    <location>
        <begin position="524"/>
        <end position="617"/>
    </location>
</feature>
<feature type="compositionally biased region" description="Polar residues" evidence="1">
    <location>
        <begin position="27"/>
        <end position="44"/>
    </location>
</feature>
<evidence type="ECO:0000259" key="2">
    <source>
        <dbReference type="PROSITE" id="PS50097"/>
    </source>
</evidence>
<dbReference type="PROSITE" id="PS50097">
    <property type="entry name" value="BTB"/>
    <property type="match status" value="1"/>
</dbReference>
<comment type="caution">
    <text evidence="3">The sequence shown here is derived from an EMBL/GenBank/DDBJ whole genome shotgun (WGS) entry which is preliminary data.</text>
</comment>
<feature type="region of interest" description="Disordered" evidence="1">
    <location>
        <begin position="790"/>
        <end position="840"/>
    </location>
</feature>
<dbReference type="SUPFAM" id="SSF54695">
    <property type="entry name" value="POZ domain"/>
    <property type="match status" value="1"/>
</dbReference>
<accession>A0A8H7VJE5</accession>
<dbReference type="SMART" id="SM00225">
    <property type="entry name" value="BTB"/>
    <property type="match status" value="1"/>
</dbReference>
<dbReference type="InterPro" id="IPR000210">
    <property type="entry name" value="BTB/POZ_dom"/>
</dbReference>
<organism evidence="3 4">
    <name type="scientific">Circinella minor</name>
    <dbReference type="NCBI Taxonomy" id="1195481"/>
    <lineage>
        <taxon>Eukaryota</taxon>
        <taxon>Fungi</taxon>
        <taxon>Fungi incertae sedis</taxon>
        <taxon>Mucoromycota</taxon>
        <taxon>Mucoromycotina</taxon>
        <taxon>Mucoromycetes</taxon>
        <taxon>Mucorales</taxon>
        <taxon>Lichtheimiaceae</taxon>
        <taxon>Circinella</taxon>
    </lineage>
</organism>
<dbReference type="PANTHER" id="PTHR47369:SF1">
    <property type="entry name" value="BTB_POZ DOMAIN-CONTAINING PROTEIN"/>
    <property type="match status" value="1"/>
</dbReference>
<dbReference type="Pfam" id="PF00651">
    <property type="entry name" value="BTB"/>
    <property type="match status" value="1"/>
</dbReference>
<evidence type="ECO:0000313" key="4">
    <source>
        <dbReference type="Proteomes" id="UP000646827"/>
    </source>
</evidence>
<evidence type="ECO:0000256" key="1">
    <source>
        <dbReference type="SAM" id="MobiDB-lite"/>
    </source>
</evidence>
<name>A0A8H7VJE5_9FUNG</name>
<feature type="region of interest" description="Disordered" evidence="1">
    <location>
        <begin position="353"/>
        <end position="447"/>
    </location>
</feature>
<feature type="compositionally biased region" description="Low complexity" evidence="1">
    <location>
        <begin position="819"/>
        <end position="840"/>
    </location>
</feature>
<feature type="compositionally biased region" description="Acidic residues" evidence="1">
    <location>
        <begin position="353"/>
        <end position="365"/>
    </location>
</feature>
<feature type="domain" description="BTB" evidence="2">
    <location>
        <begin position="161"/>
        <end position="226"/>
    </location>
</feature>
<dbReference type="Gene3D" id="3.30.710.10">
    <property type="entry name" value="Potassium Channel Kv1.1, Chain A"/>
    <property type="match status" value="1"/>
</dbReference>
<reference evidence="3 4" key="1">
    <citation type="submission" date="2020-12" db="EMBL/GenBank/DDBJ databases">
        <title>Metabolic potential, ecology and presence of endohyphal bacteria is reflected in genomic diversity of Mucoromycotina.</title>
        <authorList>
            <person name="Muszewska A."/>
            <person name="Okrasinska A."/>
            <person name="Steczkiewicz K."/>
            <person name="Drgas O."/>
            <person name="Orlowska M."/>
            <person name="Perlinska-Lenart U."/>
            <person name="Aleksandrzak-Piekarczyk T."/>
            <person name="Szatraj K."/>
            <person name="Zielenkiewicz U."/>
            <person name="Pilsyk S."/>
            <person name="Malc E."/>
            <person name="Mieczkowski P."/>
            <person name="Kruszewska J.S."/>
            <person name="Biernat P."/>
            <person name="Pawlowska J."/>
        </authorList>
    </citation>
    <scope>NUCLEOTIDE SEQUENCE [LARGE SCALE GENOMIC DNA]</scope>
    <source>
        <strain evidence="3 4">CBS 142.35</strain>
    </source>
</reference>
<protein>
    <recommendedName>
        <fullName evidence="2">BTB domain-containing protein</fullName>
    </recommendedName>
</protein>
<dbReference type="Proteomes" id="UP000646827">
    <property type="component" value="Unassembled WGS sequence"/>
</dbReference>
<dbReference type="OrthoDB" id="6359943at2759"/>
<feature type="compositionally biased region" description="Polar residues" evidence="1">
    <location>
        <begin position="1"/>
        <end position="19"/>
    </location>
</feature>
<feature type="compositionally biased region" description="Low complexity" evidence="1">
    <location>
        <begin position="66"/>
        <end position="79"/>
    </location>
</feature>
<feature type="compositionally biased region" description="Polar residues" evidence="1">
    <location>
        <begin position="598"/>
        <end position="616"/>
    </location>
</feature>
<dbReference type="EMBL" id="JAEPRB010000119">
    <property type="protein sequence ID" value="KAG2221107.1"/>
    <property type="molecule type" value="Genomic_DNA"/>
</dbReference>
<feature type="region of interest" description="Disordered" evidence="1">
    <location>
        <begin position="1"/>
        <end position="86"/>
    </location>
</feature>
<feature type="region of interest" description="Disordered" evidence="1">
    <location>
        <begin position="862"/>
        <end position="895"/>
    </location>
</feature>
<feature type="compositionally biased region" description="Low complexity" evidence="1">
    <location>
        <begin position="408"/>
        <end position="418"/>
    </location>
</feature>
<feature type="compositionally biased region" description="Polar residues" evidence="1">
    <location>
        <begin position="562"/>
        <end position="584"/>
    </location>
</feature>